<feature type="chain" id="PRO_5046497106" evidence="1">
    <location>
        <begin position="21"/>
        <end position="133"/>
    </location>
</feature>
<name>A0ABQ1UPN0_9BACT</name>
<protein>
    <submittedName>
        <fullName evidence="2">Uncharacterized protein</fullName>
    </submittedName>
</protein>
<reference evidence="3" key="1">
    <citation type="journal article" date="2019" name="Int. J. Syst. Evol. Microbiol.">
        <title>The Global Catalogue of Microorganisms (GCM) 10K type strain sequencing project: providing services to taxonomists for standard genome sequencing and annotation.</title>
        <authorList>
            <consortium name="The Broad Institute Genomics Platform"/>
            <consortium name="The Broad Institute Genome Sequencing Center for Infectious Disease"/>
            <person name="Wu L."/>
            <person name="Ma J."/>
        </authorList>
    </citation>
    <scope>NUCLEOTIDE SEQUENCE [LARGE SCALE GENOMIC DNA]</scope>
    <source>
        <strain evidence="3">CGMCC 1.15407</strain>
    </source>
</reference>
<gene>
    <name evidence="2" type="ORF">GCM10011339_07960</name>
</gene>
<keyword evidence="3" id="KW-1185">Reference proteome</keyword>
<feature type="signal peptide" evidence="1">
    <location>
        <begin position="1"/>
        <end position="20"/>
    </location>
</feature>
<organism evidence="2 3">
    <name type="scientific">Echinicola rosea</name>
    <dbReference type="NCBI Taxonomy" id="1807691"/>
    <lineage>
        <taxon>Bacteria</taxon>
        <taxon>Pseudomonadati</taxon>
        <taxon>Bacteroidota</taxon>
        <taxon>Cytophagia</taxon>
        <taxon>Cytophagales</taxon>
        <taxon>Cyclobacteriaceae</taxon>
        <taxon>Echinicola</taxon>
    </lineage>
</organism>
<comment type="caution">
    <text evidence="2">The sequence shown here is derived from an EMBL/GenBank/DDBJ whole genome shotgun (WGS) entry which is preliminary data.</text>
</comment>
<accession>A0ABQ1UPN0</accession>
<proteinExistence type="predicted"/>
<dbReference type="Proteomes" id="UP000647339">
    <property type="component" value="Unassembled WGS sequence"/>
</dbReference>
<evidence type="ECO:0000313" key="2">
    <source>
        <dbReference type="EMBL" id="GGF22252.1"/>
    </source>
</evidence>
<evidence type="ECO:0000313" key="3">
    <source>
        <dbReference type="Proteomes" id="UP000647339"/>
    </source>
</evidence>
<dbReference type="EMBL" id="BMIU01000002">
    <property type="protein sequence ID" value="GGF22252.1"/>
    <property type="molecule type" value="Genomic_DNA"/>
</dbReference>
<sequence>MLIRLILSFSILLSSGIAPLFSTQHQEKFSEPTSYLSKSESQYSHHLEDIVFKTSFSGLKKGVYPAEGENIEEESENNSSRKHFESGEELAVLFFDYLRGEFAATSLKGLPFCKHISHIISNRWHLYIQVFLI</sequence>
<evidence type="ECO:0000256" key="1">
    <source>
        <dbReference type="SAM" id="SignalP"/>
    </source>
</evidence>
<keyword evidence="1" id="KW-0732">Signal</keyword>